<dbReference type="Proteomes" id="UP001614394">
    <property type="component" value="Unassembled WGS sequence"/>
</dbReference>
<evidence type="ECO:0000256" key="3">
    <source>
        <dbReference type="ARBA" id="ARBA00023163"/>
    </source>
</evidence>
<evidence type="ECO:0000313" key="6">
    <source>
        <dbReference type="EMBL" id="MFI9103408.1"/>
    </source>
</evidence>
<sequence length="210" mass="22211">MSPRKSVAEAATTRARIIERALTLATTDGLDGLTIGHLASDLGMSKAGVVGQFGSKELLQLAALDAAVERFTRRVPARVLGADPGLKRLSAAFGEWIDYMAGGEGHGGCFLTSVATEFDARPGPIRDKVLAALASWSTYVSTEVRTAVTAGQLPPDTDVEQVVFELNGIALAADQAIQLHHDPMAPDRARRAIARLLDAAPRDTSPAQNR</sequence>
<dbReference type="InterPro" id="IPR001647">
    <property type="entry name" value="HTH_TetR"/>
</dbReference>
<dbReference type="InterPro" id="IPR011075">
    <property type="entry name" value="TetR_C"/>
</dbReference>
<dbReference type="Pfam" id="PF00440">
    <property type="entry name" value="TetR_N"/>
    <property type="match status" value="1"/>
</dbReference>
<evidence type="ECO:0000313" key="7">
    <source>
        <dbReference type="Proteomes" id="UP001614394"/>
    </source>
</evidence>
<dbReference type="EMBL" id="JBITYG010000007">
    <property type="protein sequence ID" value="MFI9103408.1"/>
    <property type="molecule type" value="Genomic_DNA"/>
</dbReference>
<dbReference type="InterPro" id="IPR036271">
    <property type="entry name" value="Tet_transcr_reg_TetR-rel_C_sf"/>
</dbReference>
<name>A0ABW8CAG2_9ACTN</name>
<dbReference type="RefSeq" id="WP_399652425.1">
    <property type="nucleotide sequence ID" value="NZ_JBITYG010000007.1"/>
</dbReference>
<dbReference type="SUPFAM" id="SSF48498">
    <property type="entry name" value="Tetracyclin repressor-like, C-terminal domain"/>
    <property type="match status" value="1"/>
</dbReference>
<dbReference type="SUPFAM" id="SSF46689">
    <property type="entry name" value="Homeodomain-like"/>
    <property type="match status" value="1"/>
</dbReference>
<dbReference type="Gene3D" id="1.10.357.10">
    <property type="entry name" value="Tetracycline Repressor, domain 2"/>
    <property type="match status" value="1"/>
</dbReference>
<protein>
    <submittedName>
        <fullName evidence="6">TetR/AcrR family transcriptional regulator</fullName>
    </submittedName>
</protein>
<keyword evidence="7" id="KW-1185">Reference proteome</keyword>
<evidence type="ECO:0000259" key="5">
    <source>
        <dbReference type="PROSITE" id="PS50977"/>
    </source>
</evidence>
<dbReference type="PANTHER" id="PTHR47506:SF6">
    <property type="entry name" value="HTH-TYPE TRANSCRIPTIONAL REPRESSOR NEMR"/>
    <property type="match status" value="1"/>
</dbReference>
<comment type="caution">
    <text evidence="6">The sequence shown here is derived from an EMBL/GenBank/DDBJ whole genome shotgun (WGS) entry which is preliminary data.</text>
</comment>
<proteinExistence type="predicted"/>
<evidence type="ECO:0000256" key="4">
    <source>
        <dbReference type="PROSITE-ProRule" id="PRU00335"/>
    </source>
</evidence>
<keyword evidence="1" id="KW-0805">Transcription regulation</keyword>
<evidence type="ECO:0000256" key="2">
    <source>
        <dbReference type="ARBA" id="ARBA00023125"/>
    </source>
</evidence>
<dbReference type="Pfam" id="PF16925">
    <property type="entry name" value="TetR_C_13"/>
    <property type="match status" value="1"/>
</dbReference>
<organism evidence="6 7">
    <name type="scientific">Streptomyces fildesensis</name>
    <dbReference type="NCBI Taxonomy" id="375757"/>
    <lineage>
        <taxon>Bacteria</taxon>
        <taxon>Bacillati</taxon>
        <taxon>Actinomycetota</taxon>
        <taxon>Actinomycetes</taxon>
        <taxon>Kitasatosporales</taxon>
        <taxon>Streptomycetaceae</taxon>
        <taxon>Streptomyces</taxon>
    </lineage>
</organism>
<accession>A0ABW8CAG2</accession>
<dbReference type="InterPro" id="IPR009057">
    <property type="entry name" value="Homeodomain-like_sf"/>
</dbReference>
<dbReference type="PANTHER" id="PTHR47506">
    <property type="entry name" value="TRANSCRIPTIONAL REGULATORY PROTEIN"/>
    <property type="match status" value="1"/>
</dbReference>
<feature type="domain" description="HTH tetR-type" evidence="5">
    <location>
        <begin position="11"/>
        <end position="71"/>
    </location>
</feature>
<dbReference type="PROSITE" id="PS50977">
    <property type="entry name" value="HTH_TETR_2"/>
    <property type="match status" value="1"/>
</dbReference>
<keyword evidence="3" id="KW-0804">Transcription</keyword>
<reference evidence="6 7" key="1">
    <citation type="submission" date="2024-10" db="EMBL/GenBank/DDBJ databases">
        <title>The Natural Products Discovery Center: Release of the First 8490 Sequenced Strains for Exploring Actinobacteria Biosynthetic Diversity.</title>
        <authorList>
            <person name="Kalkreuter E."/>
            <person name="Kautsar S.A."/>
            <person name="Yang D."/>
            <person name="Bader C.D."/>
            <person name="Teijaro C.N."/>
            <person name="Fluegel L."/>
            <person name="Davis C.M."/>
            <person name="Simpson J.R."/>
            <person name="Lauterbach L."/>
            <person name="Steele A.D."/>
            <person name="Gui C."/>
            <person name="Meng S."/>
            <person name="Li G."/>
            <person name="Viehrig K."/>
            <person name="Ye F."/>
            <person name="Su P."/>
            <person name="Kiefer A.F."/>
            <person name="Nichols A."/>
            <person name="Cepeda A.J."/>
            <person name="Yan W."/>
            <person name="Fan B."/>
            <person name="Jiang Y."/>
            <person name="Adhikari A."/>
            <person name="Zheng C.-J."/>
            <person name="Schuster L."/>
            <person name="Cowan T.M."/>
            <person name="Smanski M.J."/>
            <person name="Chevrette M.G."/>
            <person name="De Carvalho L.P.S."/>
            <person name="Shen B."/>
        </authorList>
    </citation>
    <scope>NUCLEOTIDE SEQUENCE [LARGE SCALE GENOMIC DNA]</scope>
    <source>
        <strain evidence="6 7">NPDC053399</strain>
    </source>
</reference>
<evidence type="ECO:0000256" key="1">
    <source>
        <dbReference type="ARBA" id="ARBA00023015"/>
    </source>
</evidence>
<dbReference type="Gene3D" id="1.10.10.60">
    <property type="entry name" value="Homeodomain-like"/>
    <property type="match status" value="1"/>
</dbReference>
<feature type="DNA-binding region" description="H-T-H motif" evidence="4">
    <location>
        <begin position="34"/>
        <end position="53"/>
    </location>
</feature>
<keyword evidence="2 4" id="KW-0238">DNA-binding</keyword>
<gene>
    <name evidence="6" type="ORF">ACIGXA_23080</name>
</gene>